<dbReference type="PANTHER" id="PTHR10578">
    <property type="entry name" value="S -2-HYDROXY-ACID OXIDASE-RELATED"/>
    <property type="match status" value="1"/>
</dbReference>
<sequence length="111" mass="12158">LTLKKARAHGGVVRHVTGSLIRGEGLRHIVSFMASCTIEEVASSCNAVRFLQIYVYKQRQVRVQMVKRAEKAGFKDIVLTVDVPKLGSGIEAVASRALDASFSWKGVKVQC</sequence>
<accession>A0A8D9HIZ9</accession>
<comment type="cofactor">
    <cofactor evidence="1">
        <name>FMN</name>
        <dbReference type="ChEBI" id="CHEBI:58210"/>
    </cofactor>
</comment>
<dbReference type="InterPro" id="IPR000262">
    <property type="entry name" value="FMN-dep_DH"/>
</dbReference>
<keyword evidence="2" id="KW-0560">Oxidoreductase</keyword>
<dbReference type="Proteomes" id="UP000694005">
    <property type="component" value="Chromosome A08"/>
</dbReference>
<name>A0A8D9HIZ9_BRACM</name>
<organism evidence="4 5">
    <name type="scientific">Brassica campestris</name>
    <name type="common">Field mustard</name>
    <dbReference type="NCBI Taxonomy" id="3711"/>
    <lineage>
        <taxon>Eukaryota</taxon>
        <taxon>Viridiplantae</taxon>
        <taxon>Streptophyta</taxon>
        <taxon>Embryophyta</taxon>
        <taxon>Tracheophyta</taxon>
        <taxon>Spermatophyta</taxon>
        <taxon>Magnoliopsida</taxon>
        <taxon>eudicotyledons</taxon>
        <taxon>Gunneridae</taxon>
        <taxon>Pentapetalae</taxon>
        <taxon>rosids</taxon>
        <taxon>malvids</taxon>
        <taxon>Brassicales</taxon>
        <taxon>Brassicaceae</taxon>
        <taxon>Brassiceae</taxon>
        <taxon>Brassica</taxon>
    </lineage>
</organism>
<evidence type="ECO:0000313" key="5">
    <source>
        <dbReference type="Proteomes" id="UP000694005"/>
    </source>
</evidence>
<feature type="non-terminal residue" evidence="4">
    <location>
        <position position="111"/>
    </location>
</feature>
<protein>
    <recommendedName>
        <fullName evidence="3">FMN hydroxy acid dehydrogenase domain-containing protein</fullName>
    </recommendedName>
</protein>
<dbReference type="InterPro" id="IPR013785">
    <property type="entry name" value="Aldolase_TIM"/>
</dbReference>
<reference evidence="4 5" key="1">
    <citation type="submission" date="2021-07" db="EMBL/GenBank/DDBJ databases">
        <authorList>
            <consortium name="Genoscope - CEA"/>
            <person name="William W."/>
        </authorList>
    </citation>
    <scope>NUCLEOTIDE SEQUENCE [LARGE SCALE GENOMIC DNA]</scope>
</reference>
<dbReference type="Pfam" id="PF01070">
    <property type="entry name" value="FMN_dh"/>
    <property type="match status" value="1"/>
</dbReference>
<dbReference type="InterPro" id="IPR037396">
    <property type="entry name" value="FMN_HAD"/>
</dbReference>
<evidence type="ECO:0000256" key="2">
    <source>
        <dbReference type="ARBA" id="ARBA00023002"/>
    </source>
</evidence>
<dbReference type="Gene3D" id="3.20.20.70">
    <property type="entry name" value="Aldolase class I"/>
    <property type="match status" value="1"/>
</dbReference>
<proteinExistence type="predicted"/>
<dbReference type="AlphaFoldDB" id="A0A8D9HIZ9"/>
<dbReference type="PROSITE" id="PS51349">
    <property type="entry name" value="FMN_HYDROXY_ACID_DH_2"/>
    <property type="match status" value="1"/>
</dbReference>
<evidence type="ECO:0000256" key="1">
    <source>
        <dbReference type="ARBA" id="ARBA00001917"/>
    </source>
</evidence>
<dbReference type="GO" id="GO:0016491">
    <property type="term" value="F:oxidoreductase activity"/>
    <property type="evidence" value="ECO:0007669"/>
    <property type="project" value="UniProtKB-KW"/>
</dbReference>
<evidence type="ECO:0000259" key="3">
    <source>
        <dbReference type="PROSITE" id="PS51349"/>
    </source>
</evidence>
<gene>
    <name evidence="4" type="ORF">BRAPAZ1V2_A08P22920.2</name>
</gene>
<dbReference type="EMBL" id="LS974624">
    <property type="protein sequence ID" value="CAG7898626.1"/>
    <property type="molecule type" value="Genomic_DNA"/>
</dbReference>
<dbReference type="PANTHER" id="PTHR10578:SF132">
    <property type="entry name" value="PEROXISOMAL (S)-2-HYDROXYACID OXIDASE GLO4"/>
    <property type="match status" value="1"/>
</dbReference>
<dbReference type="SUPFAM" id="SSF51395">
    <property type="entry name" value="FMN-linked oxidoreductases"/>
    <property type="match status" value="1"/>
</dbReference>
<evidence type="ECO:0000313" key="4">
    <source>
        <dbReference type="EMBL" id="CAG7898626.1"/>
    </source>
</evidence>
<feature type="domain" description="FMN hydroxy acid dehydrogenase" evidence="3">
    <location>
        <begin position="1"/>
        <end position="111"/>
    </location>
</feature>